<keyword evidence="4" id="KW-1185">Reference proteome</keyword>
<dbReference type="EC" id="4.3.2.7" evidence="1"/>
<keyword evidence="3" id="KW-0808">Transferase</keyword>
<dbReference type="GO" id="GO:0061928">
    <property type="term" value="F:glutathione specific gamma-glutamylcyclotransferase activity"/>
    <property type="evidence" value="ECO:0007669"/>
    <property type="project" value="UniProtKB-EC"/>
</dbReference>
<sequence length="238" mass="26393">MLTRQSIISGAYLDSFDTLPPQLRWSTERIEQSMADTLRARPQDGAVWVFAYGSLIWNPMLEFAERRHATLIGWHRSFCVRIVAGRARPETPGRMLAVEPGGATQGLAFRLDDANAMDELRMMWIREMVTGSYAPSWAPVTLDDGRTVMAIVFVADPSSPQYEADISAHQIAPMVAAAHGPLGSNADYVCQLQSALHDMGAHDSYVHELADLLRCRTSPIPSHPNQFDSQGDSHERNS</sequence>
<protein>
    <recommendedName>
        <fullName evidence="1">glutathione-specific gamma-glutamylcyclotransferase</fullName>
        <ecNumber evidence="1">4.3.2.7</ecNumber>
    </recommendedName>
</protein>
<proteinExistence type="predicted"/>
<evidence type="ECO:0000313" key="4">
    <source>
        <dbReference type="Proteomes" id="UP000481037"/>
    </source>
</evidence>
<dbReference type="RefSeq" id="WP_154362082.1">
    <property type="nucleotide sequence ID" value="NZ_WKJM01000003.1"/>
</dbReference>
<evidence type="ECO:0000256" key="1">
    <source>
        <dbReference type="ARBA" id="ARBA00012344"/>
    </source>
</evidence>
<dbReference type="InterPro" id="IPR013024">
    <property type="entry name" value="GGCT-like"/>
</dbReference>
<dbReference type="GO" id="GO:0005737">
    <property type="term" value="C:cytoplasm"/>
    <property type="evidence" value="ECO:0007669"/>
    <property type="project" value="TreeGrafter"/>
</dbReference>
<dbReference type="GO" id="GO:0016740">
    <property type="term" value="F:transferase activity"/>
    <property type="evidence" value="ECO:0007669"/>
    <property type="project" value="UniProtKB-KW"/>
</dbReference>
<name>A0A6L5QBS0_9BURK</name>
<dbReference type="Proteomes" id="UP000481037">
    <property type="component" value="Unassembled WGS sequence"/>
</dbReference>
<dbReference type="AlphaFoldDB" id="A0A6L5QBS0"/>
<dbReference type="InterPro" id="IPR036568">
    <property type="entry name" value="GGCT-like_sf"/>
</dbReference>
<dbReference type="GO" id="GO:0006751">
    <property type="term" value="P:glutathione catabolic process"/>
    <property type="evidence" value="ECO:0007669"/>
    <property type="project" value="InterPro"/>
</dbReference>
<organism evidence="3 4">
    <name type="scientific">Duganella alba</name>
    <dbReference type="NCBI Taxonomy" id="2666081"/>
    <lineage>
        <taxon>Bacteria</taxon>
        <taxon>Pseudomonadati</taxon>
        <taxon>Pseudomonadota</taxon>
        <taxon>Betaproteobacteria</taxon>
        <taxon>Burkholderiales</taxon>
        <taxon>Oxalobacteraceae</taxon>
        <taxon>Telluria group</taxon>
        <taxon>Duganella</taxon>
    </lineage>
</organism>
<evidence type="ECO:0000313" key="3">
    <source>
        <dbReference type="EMBL" id="MRX07166.1"/>
    </source>
</evidence>
<dbReference type="Gene3D" id="3.10.490.10">
    <property type="entry name" value="Gamma-glutamyl cyclotransferase-like"/>
    <property type="match status" value="1"/>
</dbReference>
<dbReference type="PANTHER" id="PTHR12192">
    <property type="entry name" value="CATION TRANSPORT PROTEIN CHAC-RELATED"/>
    <property type="match status" value="1"/>
</dbReference>
<dbReference type="Pfam" id="PF04752">
    <property type="entry name" value="ChaC"/>
    <property type="match status" value="1"/>
</dbReference>
<evidence type="ECO:0000256" key="2">
    <source>
        <dbReference type="ARBA" id="ARBA00023239"/>
    </source>
</evidence>
<gene>
    <name evidence="3" type="ORF">GJ697_04880</name>
</gene>
<comment type="caution">
    <text evidence="3">The sequence shown here is derived from an EMBL/GenBank/DDBJ whole genome shotgun (WGS) entry which is preliminary data.</text>
</comment>
<keyword evidence="2" id="KW-0456">Lyase</keyword>
<reference evidence="3 4" key="1">
    <citation type="submission" date="2019-11" db="EMBL/GenBank/DDBJ databases">
        <title>Novel species isolated from a subtropical stream in China.</title>
        <authorList>
            <person name="Lu H."/>
        </authorList>
    </citation>
    <scope>NUCLEOTIDE SEQUENCE [LARGE SCALE GENOMIC DNA]</scope>
    <source>
        <strain evidence="3 4">FT25W</strain>
    </source>
</reference>
<dbReference type="PANTHER" id="PTHR12192:SF2">
    <property type="entry name" value="GLUTATHIONE-SPECIFIC GAMMA-GLUTAMYLCYCLOTRANSFERASE 2"/>
    <property type="match status" value="1"/>
</dbReference>
<dbReference type="EMBL" id="WKJM01000003">
    <property type="protein sequence ID" value="MRX07166.1"/>
    <property type="molecule type" value="Genomic_DNA"/>
</dbReference>
<dbReference type="CDD" id="cd06661">
    <property type="entry name" value="GGCT_like"/>
    <property type="match status" value="1"/>
</dbReference>
<dbReference type="InterPro" id="IPR006840">
    <property type="entry name" value="ChaC"/>
</dbReference>
<accession>A0A6L5QBS0</accession>
<dbReference type="SUPFAM" id="SSF110857">
    <property type="entry name" value="Gamma-glutamyl cyclotransferase-like"/>
    <property type="match status" value="1"/>
</dbReference>